<feature type="compositionally biased region" description="Polar residues" evidence="1">
    <location>
        <begin position="566"/>
        <end position="585"/>
    </location>
</feature>
<gene>
    <name evidence="4" type="ORF">P879_08244</name>
</gene>
<feature type="region of interest" description="Disordered" evidence="1">
    <location>
        <begin position="98"/>
        <end position="117"/>
    </location>
</feature>
<dbReference type="InterPro" id="IPR006029">
    <property type="entry name" value="Neurotrans-gated_channel_TM"/>
</dbReference>
<dbReference type="SUPFAM" id="SSF90112">
    <property type="entry name" value="Neurotransmitter-gated ion-channel transmembrane pore"/>
    <property type="match status" value="1"/>
</dbReference>
<feature type="compositionally biased region" description="Basic and acidic residues" evidence="1">
    <location>
        <begin position="553"/>
        <end position="564"/>
    </location>
</feature>
<dbReference type="AlphaFoldDB" id="A0A8T0DSR0"/>
<comment type="caution">
    <text evidence="4">The sequence shown here is derived from an EMBL/GenBank/DDBJ whole genome shotgun (WGS) entry which is preliminary data.</text>
</comment>
<feature type="domain" description="Neurotransmitter-gated ion-channel transmembrane" evidence="3">
    <location>
        <begin position="365"/>
        <end position="451"/>
    </location>
</feature>
<feature type="transmembrane region" description="Helical" evidence="2">
    <location>
        <begin position="437"/>
        <end position="455"/>
    </location>
</feature>
<dbReference type="OrthoDB" id="5975154at2759"/>
<evidence type="ECO:0000259" key="3">
    <source>
        <dbReference type="Pfam" id="PF02932"/>
    </source>
</evidence>
<keyword evidence="2" id="KW-0812">Transmembrane</keyword>
<name>A0A8T0DSR0_9TREM</name>
<dbReference type="Proteomes" id="UP000699462">
    <property type="component" value="Unassembled WGS sequence"/>
</dbReference>
<dbReference type="Pfam" id="PF02932">
    <property type="entry name" value="Neur_chan_memb"/>
    <property type="match status" value="1"/>
</dbReference>
<evidence type="ECO:0000313" key="4">
    <source>
        <dbReference type="EMBL" id="KAF8570242.1"/>
    </source>
</evidence>
<dbReference type="InterPro" id="IPR036719">
    <property type="entry name" value="Neuro-gated_channel_TM_sf"/>
</dbReference>
<keyword evidence="2" id="KW-1133">Transmembrane helix</keyword>
<proteinExistence type="predicted"/>
<protein>
    <recommendedName>
        <fullName evidence="3">Neurotransmitter-gated ion-channel transmembrane domain-containing protein</fullName>
    </recommendedName>
</protein>
<feature type="region of interest" description="Disordered" evidence="1">
    <location>
        <begin position="553"/>
        <end position="585"/>
    </location>
</feature>
<keyword evidence="5" id="KW-1185">Reference proteome</keyword>
<sequence>MILITLSSFLSVIVINLYFRGDRRNRVPRWLRQLCQLVNRSCVEDSDFSVSEDKVHLVQIPKNNVKPVTNNKLTSSKTNQLVGGTPLTKCKPILSANGRQAPDRVKNGTAEVRKKKKTRTRFVTTQEDNGDSVETLLTAKDTKATPERRIINSSTTSGCQRDSQEGSGLERVEVNTREGKFRSQSLSPFRGRVCDGTHDVHVLSGCQLCWSGIQPNTMCRICTSQPSCMRYQMGCTCILGTEDNTSSRVRHQRHPQSCPVCLQHLDALRTQQIGRRTPCIVDSTERPQLYCTHYGHPPSVNTCFTGSGTLNCTERHKHAQACDHPSSQSLQPPVSCDTHNNQVRYEYRDGKLILLPTCGLDTMKTTCQKHNCLKLKQEATPLVNEQTSVAQFTISIEKELQDIRQVIRSFLDRVSKKDAANVVVREWRMVAMVLDRIFFVFYLIIHLCAAFGLLVPSSHEANVIDFMREYRLKNYNATYTDEEASHLFPLALSPVSPEDKVFGRSLDRPTPIRSNPVDQPDLEIKIPSSSYTTNKVLQLTSEKISSLSPYQRLADKQHIARPRTDSLLQSNQKNLPPDSGQTDDN</sequence>
<organism evidence="4 5">
    <name type="scientific">Paragonimus westermani</name>
    <dbReference type="NCBI Taxonomy" id="34504"/>
    <lineage>
        <taxon>Eukaryota</taxon>
        <taxon>Metazoa</taxon>
        <taxon>Spiralia</taxon>
        <taxon>Lophotrochozoa</taxon>
        <taxon>Platyhelminthes</taxon>
        <taxon>Trematoda</taxon>
        <taxon>Digenea</taxon>
        <taxon>Plagiorchiida</taxon>
        <taxon>Troglotremata</taxon>
        <taxon>Troglotrematidae</taxon>
        <taxon>Paragonimus</taxon>
    </lineage>
</organism>
<dbReference type="Gene3D" id="1.20.58.390">
    <property type="entry name" value="Neurotransmitter-gated ion-channel transmembrane domain"/>
    <property type="match status" value="1"/>
</dbReference>
<dbReference type="EMBL" id="JTDF01001282">
    <property type="protein sequence ID" value="KAF8570242.1"/>
    <property type="molecule type" value="Genomic_DNA"/>
</dbReference>
<evidence type="ECO:0000256" key="1">
    <source>
        <dbReference type="SAM" id="MobiDB-lite"/>
    </source>
</evidence>
<dbReference type="InterPro" id="IPR038050">
    <property type="entry name" value="Neuro_actylchol_rec"/>
</dbReference>
<keyword evidence="2" id="KW-0472">Membrane</keyword>
<evidence type="ECO:0000313" key="5">
    <source>
        <dbReference type="Proteomes" id="UP000699462"/>
    </source>
</evidence>
<dbReference type="GO" id="GO:0016020">
    <property type="term" value="C:membrane"/>
    <property type="evidence" value="ECO:0007669"/>
    <property type="project" value="InterPro"/>
</dbReference>
<reference evidence="4 5" key="1">
    <citation type="submission" date="2019-07" db="EMBL/GenBank/DDBJ databases">
        <title>Annotation for the trematode Paragonimus westermani.</title>
        <authorList>
            <person name="Choi Y.-J."/>
        </authorList>
    </citation>
    <scope>NUCLEOTIDE SEQUENCE [LARGE SCALE GENOMIC DNA]</scope>
    <source>
        <strain evidence="4">180907_Pwestermani</strain>
    </source>
</reference>
<accession>A0A8T0DSR0</accession>
<dbReference type="GO" id="GO:0006811">
    <property type="term" value="P:monoatomic ion transport"/>
    <property type="evidence" value="ECO:0007669"/>
    <property type="project" value="InterPro"/>
</dbReference>
<evidence type="ECO:0000256" key="2">
    <source>
        <dbReference type="SAM" id="Phobius"/>
    </source>
</evidence>